<name>A0A1F4ZBP4_9BACT</name>
<sequence>MNIKRIAFQDWRIETLEIQIRPVVRGDKIRAFVVWTFKTSKGDLKIRGGTIKLKELPSGEELLSFDAPAYRAGPRYFKSFFLESDEFRRICAETVKFYCEQTGEVPPNYIFLDGDGQR</sequence>
<dbReference type="STRING" id="1797259.A2989_02910"/>
<dbReference type="AlphaFoldDB" id="A0A1F4ZBP4"/>
<comment type="caution">
    <text evidence="1">The sequence shown here is derived from an EMBL/GenBank/DDBJ whole genome shotgun (WGS) entry which is preliminary data.</text>
</comment>
<proteinExistence type="predicted"/>
<reference evidence="1 2" key="1">
    <citation type="journal article" date="2016" name="Nat. Commun.">
        <title>Thousands of microbial genomes shed light on interconnected biogeochemical processes in an aquifer system.</title>
        <authorList>
            <person name="Anantharaman K."/>
            <person name="Brown C.T."/>
            <person name="Hug L.A."/>
            <person name="Sharon I."/>
            <person name="Castelle C.J."/>
            <person name="Probst A.J."/>
            <person name="Thomas B.C."/>
            <person name="Singh A."/>
            <person name="Wilkins M.J."/>
            <person name="Karaoz U."/>
            <person name="Brodie E.L."/>
            <person name="Williams K.H."/>
            <person name="Hubbard S.S."/>
            <person name="Banfield J.F."/>
        </authorList>
    </citation>
    <scope>NUCLEOTIDE SEQUENCE [LARGE SCALE GENOMIC DNA]</scope>
</reference>
<organism evidence="1 2">
    <name type="scientific">Candidatus Amesbacteria bacterium RIFCSPLOWO2_01_FULL_48_25</name>
    <dbReference type="NCBI Taxonomy" id="1797259"/>
    <lineage>
        <taxon>Bacteria</taxon>
        <taxon>Candidatus Amesiibacteriota</taxon>
    </lineage>
</organism>
<evidence type="ECO:0000313" key="1">
    <source>
        <dbReference type="EMBL" id="OGD03608.1"/>
    </source>
</evidence>
<dbReference type="EMBL" id="MEXN01000005">
    <property type="protein sequence ID" value="OGD03608.1"/>
    <property type="molecule type" value="Genomic_DNA"/>
</dbReference>
<evidence type="ECO:0000313" key="2">
    <source>
        <dbReference type="Proteomes" id="UP000177080"/>
    </source>
</evidence>
<gene>
    <name evidence="1" type="ORF">A2989_02910</name>
</gene>
<accession>A0A1F4ZBP4</accession>
<protein>
    <submittedName>
        <fullName evidence="1">Uncharacterized protein</fullName>
    </submittedName>
</protein>
<dbReference type="Proteomes" id="UP000177080">
    <property type="component" value="Unassembled WGS sequence"/>
</dbReference>